<organism evidence="5 6">
    <name type="scientific">Streptococcus anginosus</name>
    <dbReference type="NCBI Taxonomy" id="1328"/>
    <lineage>
        <taxon>Bacteria</taxon>
        <taxon>Bacillati</taxon>
        <taxon>Bacillota</taxon>
        <taxon>Bacilli</taxon>
        <taxon>Lactobacillales</taxon>
        <taxon>Streptococcaceae</taxon>
        <taxon>Streptococcus</taxon>
        <taxon>Streptococcus anginosus group</taxon>
    </lineage>
</organism>
<sequence length="50" mass="5266">MIEIQGLNVIYNNDYQALANVSITLEEGNIIGVIGPNGAGKSTFMKALLG</sequence>
<dbReference type="Proteomes" id="UP001526076">
    <property type="component" value="Unassembled WGS sequence"/>
</dbReference>
<reference evidence="5 6" key="1">
    <citation type="submission" date="2022-10" db="EMBL/GenBank/DDBJ databases">
        <title>Comparative genomic study of S. anginosus.</title>
        <authorList>
            <person name="Prasad A."/>
            <person name="Ene A."/>
            <person name="Jablonska S."/>
            <person name="Du J."/>
            <person name="Wolfe A.J."/>
            <person name="Putonti C."/>
        </authorList>
    </citation>
    <scope>NUCLEOTIDE SEQUENCE [LARGE SCALE GENOMIC DNA]</scope>
    <source>
        <strain evidence="5 6">UMB9231</strain>
    </source>
</reference>
<comment type="caution">
    <text evidence="5">The sequence shown here is derived from an EMBL/GenBank/DDBJ whole genome shotgun (WGS) entry which is preliminary data.</text>
</comment>
<evidence type="ECO:0000256" key="2">
    <source>
        <dbReference type="ARBA" id="ARBA00022741"/>
    </source>
</evidence>
<dbReference type="RefSeq" id="WP_264351251.1">
    <property type="nucleotide sequence ID" value="NZ_JAPAHU010000247.1"/>
</dbReference>
<evidence type="ECO:0000256" key="3">
    <source>
        <dbReference type="ARBA" id="ARBA00022840"/>
    </source>
</evidence>
<evidence type="ECO:0000256" key="1">
    <source>
        <dbReference type="ARBA" id="ARBA00022448"/>
    </source>
</evidence>
<keyword evidence="2" id="KW-0547">Nucleotide-binding</keyword>
<dbReference type="PANTHER" id="PTHR42939:SF1">
    <property type="entry name" value="ABC TRANSPORTER ATP-BINDING PROTEIN ALBC-RELATED"/>
    <property type="match status" value="1"/>
</dbReference>
<accession>A0ABT3ECL8</accession>
<dbReference type="SUPFAM" id="SSF52540">
    <property type="entry name" value="P-loop containing nucleoside triphosphate hydrolases"/>
    <property type="match status" value="1"/>
</dbReference>
<evidence type="ECO:0000259" key="4">
    <source>
        <dbReference type="Pfam" id="PF00005"/>
    </source>
</evidence>
<evidence type="ECO:0000313" key="5">
    <source>
        <dbReference type="EMBL" id="MCW1043185.1"/>
    </source>
</evidence>
<dbReference type="Pfam" id="PF00005">
    <property type="entry name" value="ABC_tran"/>
    <property type="match status" value="1"/>
</dbReference>
<dbReference type="InterPro" id="IPR051782">
    <property type="entry name" value="ABC_Transporter_VariousFunc"/>
</dbReference>
<keyword evidence="6" id="KW-1185">Reference proteome</keyword>
<dbReference type="GO" id="GO:0005524">
    <property type="term" value="F:ATP binding"/>
    <property type="evidence" value="ECO:0007669"/>
    <property type="project" value="UniProtKB-KW"/>
</dbReference>
<dbReference type="PANTHER" id="PTHR42939">
    <property type="entry name" value="ABC TRANSPORTER ATP-BINDING PROTEIN ALBC-RELATED"/>
    <property type="match status" value="1"/>
</dbReference>
<dbReference type="Gene3D" id="3.40.50.300">
    <property type="entry name" value="P-loop containing nucleotide triphosphate hydrolases"/>
    <property type="match status" value="1"/>
</dbReference>
<feature type="non-terminal residue" evidence="5">
    <location>
        <position position="50"/>
    </location>
</feature>
<proteinExistence type="predicted"/>
<feature type="domain" description="ABC transporter" evidence="4">
    <location>
        <begin position="18"/>
        <end position="50"/>
    </location>
</feature>
<dbReference type="EMBL" id="JAPAHU010000247">
    <property type="protein sequence ID" value="MCW1043185.1"/>
    <property type="molecule type" value="Genomic_DNA"/>
</dbReference>
<name>A0ABT3ECL8_STRAP</name>
<keyword evidence="1" id="KW-0813">Transport</keyword>
<protein>
    <submittedName>
        <fullName evidence="5">ATP-binding cassette domain-containing protein</fullName>
    </submittedName>
</protein>
<keyword evidence="3 5" id="KW-0067">ATP-binding</keyword>
<gene>
    <name evidence="5" type="ORF">OJ597_12475</name>
</gene>
<evidence type="ECO:0000313" key="6">
    <source>
        <dbReference type="Proteomes" id="UP001526076"/>
    </source>
</evidence>
<dbReference type="InterPro" id="IPR027417">
    <property type="entry name" value="P-loop_NTPase"/>
</dbReference>
<dbReference type="InterPro" id="IPR003439">
    <property type="entry name" value="ABC_transporter-like_ATP-bd"/>
</dbReference>